<sequence>MFHGARHAWLGLGTISLFLLGFLLVLNNVQAAEPAESQPDITNSLEATPAEPPAAAVVLEGGEAGSILGKEVRSATDEKLGRIVDVIVDRRGTTRAAVIDFGGFLGVGSKKIAVAWDILTFAAPPGGEDKITVQTTRDRLNKAPEFKDGKPITVLGARDEAARTKFTLKASEW</sequence>
<dbReference type="RefSeq" id="WP_086087955.1">
    <property type="nucleotide sequence ID" value="NZ_CP021112.1"/>
</dbReference>
<accession>A0A1W6ZQ73</accession>
<protein>
    <submittedName>
        <fullName evidence="1">Uncharacterized protein</fullName>
    </submittedName>
</protein>
<evidence type="ECO:0000313" key="2">
    <source>
        <dbReference type="Proteomes" id="UP000194137"/>
    </source>
</evidence>
<reference evidence="1 2" key="1">
    <citation type="submission" date="2017-05" db="EMBL/GenBank/DDBJ databases">
        <title>Full genome sequence of Pseudorhodoplanes sinuspersici.</title>
        <authorList>
            <person name="Dastgheib S.M.M."/>
            <person name="Shavandi M."/>
            <person name="Tirandaz H."/>
        </authorList>
    </citation>
    <scope>NUCLEOTIDE SEQUENCE [LARGE SCALE GENOMIC DNA]</scope>
    <source>
        <strain evidence="1 2">RIPI110</strain>
    </source>
</reference>
<dbReference type="InterPro" id="IPR011033">
    <property type="entry name" value="PRC_barrel-like_sf"/>
</dbReference>
<keyword evidence="2" id="KW-1185">Reference proteome</keyword>
<evidence type="ECO:0000313" key="1">
    <source>
        <dbReference type="EMBL" id="ARP99546.1"/>
    </source>
</evidence>
<dbReference type="OrthoDB" id="7876889at2"/>
<dbReference type="PANTHER" id="PTHR36505">
    <property type="entry name" value="BLR1072 PROTEIN"/>
    <property type="match status" value="1"/>
</dbReference>
<dbReference type="Proteomes" id="UP000194137">
    <property type="component" value="Chromosome"/>
</dbReference>
<dbReference type="EMBL" id="CP021112">
    <property type="protein sequence ID" value="ARP99546.1"/>
    <property type="molecule type" value="Genomic_DNA"/>
</dbReference>
<dbReference type="SUPFAM" id="SSF50346">
    <property type="entry name" value="PRC-barrel domain"/>
    <property type="match status" value="1"/>
</dbReference>
<proteinExistence type="predicted"/>
<dbReference type="Pfam" id="PF05239">
    <property type="entry name" value="PRC"/>
    <property type="match status" value="1"/>
</dbReference>
<dbReference type="PANTHER" id="PTHR36505:SF1">
    <property type="entry name" value="BLR1072 PROTEIN"/>
    <property type="match status" value="1"/>
</dbReference>
<dbReference type="KEGG" id="psin:CAK95_10965"/>
<dbReference type="Gene3D" id="2.30.30.240">
    <property type="entry name" value="PRC-barrel domain"/>
    <property type="match status" value="1"/>
</dbReference>
<name>A0A1W6ZQ73_9HYPH</name>
<dbReference type="AlphaFoldDB" id="A0A1W6ZQ73"/>
<dbReference type="STRING" id="1235591.CAK95_10965"/>
<dbReference type="InterPro" id="IPR027275">
    <property type="entry name" value="PRC-brl_dom"/>
</dbReference>
<organism evidence="1 2">
    <name type="scientific">Pseudorhodoplanes sinuspersici</name>
    <dbReference type="NCBI Taxonomy" id="1235591"/>
    <lineage>
        <taxon>Bacteria</taxon>
        <taxon>Pseudomonadati</taxon>
        <taxon>Pseudomonadota</taxon>
        <taxon>Alphaproteobacteria</taxon>
        <taxon>Hyphomicrobiales</taxon>
        <taxon>Pseudorhodoplanes</taxon>
    </lineage>
</organism>
<gene>
    <name evidence="1" type="ORF">CAK95_10965</name>
</gene>